<gene>
    <name evidence="1" type="ORF">B5M42_16105</name>
</gene>
<protein>
    <submittedName>
        <fullName evidence="1">Uncharacterized protein</fullName>
    </submittedName>
</protein>
<evidence type="ECO:0000313" key="1">
    <source>
        <dbReference type="EMBL" id="TFE85923.1"/>
    </source>
</evidence>
<organism evidence="1 2">
    <name type="scientific">Paenibacillus athensensis</name>
    <dbReference type="NCBI Taxonomy" id="1967502"/>
    <lineage>
        <taxon>Bacteria</taxon>
        <taxon>Bacillati</taxon>
        <taxon>Bacillota</taxon>
        <taxon>Bacilli</taxon>
        <taxon>Bacillales</taxon>
        <taxon>Paenibacillaceae</taxon>
        <taxon>Paenibacillus</taxon>
    </lineage>
</organism>
<dbReference type="EMBL" id="MYFO01000022">
    <property type="protein sequence ID" value="TFE85923.1"/>
    <property type="molecule type" value="Genomic_DNA"/>
</dbReference>
<dbReference type="AlphaFoldDB" id="A0A4Y8PZX8"/>
<reference evidence="1 2" key="1">
    <citation type="submission" date="2017-03" db="EMBL/GenBank/DDBJ databases">
        <title>Isolation of Levoglucosan Utilizing Bacteria.</title>
        <authorList>
            <person name="Arya A.S."/>
        </authorList>
    </citation>
    <scope>NUCLEOTIDE SEQUENCE [LARGE SCALE GENOMIC DNA]</scope>
    <source>
        <strain evidence="1 2">MEC069</strain>
    </source>
</reference>
<dbReference type="Proteomes" id="UP000298246">
    <property type="component" value="Unassembled WGS sequence"/>
</dbReference>
<name>A0A4Y8PZX8_9BACL</name>
<sequence length="78" mass="8998">MLGLGRITFLILIEYHEDGGYKLWNKLKITVKYKDFNDINEVPVDFIEVVLNQIQEAVGFSIKTVVTIEEIILDIQSI</sequence>
<accession>A0A4Y8PZX8</accession>
<evidence type="ECO:0000313" key="2">
    <source>
        <dbReference type="Proteomes" id="UP000298246"/>
    </source>
</evidence>
<keyword evidence="2" id="KW-1185">Reference proteome</keyword>
<dbReference type="RefSeq" id="WP_134754634.1">
    <property type="nucleotide sequence ID" value="NZ_MYFO02000006.1"/>
</dbReference>
<comment type="caution">
    <text evidence="1">The sequence shown here is derived from an EMBL/GenBank/DDBJ whole genome shotgun (WGS) entry which is preliminary data.</text>
</comment>
<proteinExistence type="predicted"/>